<dbReference type="Proteomes" id="UP000605992">
    <property type="component" value="Unassembled WGS sequence"/>
</dbReference>
<reference evidence="1" key="1">
    <citation type="submission" date="2021-01" db="EMBL/GenBank/DDBJ databases">
        <title>Whole genome shotgun sequence of Planotetraspora thailandica NBRC 104271.</title>
        <authorList>
            <person name="Komaki H."/>
            <person name="Tamura T."/>
        </authorList>
    </citation>
    <scope>NUCLEOTIDE SEQUENCE</scope>
    <source>
        <strain evidence="1">NBRC 104271</strain>
    </source>
</reference>
<dbReference type="EMBL" id="BOOR01000062">
    <property type="protein sequence ID" value="GII58275.1"/>
    <property type="molecule type" value="Genomic_DNA"/>
</dbReference>
<name>A0A8J4DDM6_9ACTN</name>
<evidence type="ECO:0000313" key="1">
    <source>
        <dbReference type="EMBL" id="GII58275.1"/>
    </source>
</evidence>
<protein>
    <submittedName>
        <fullName evidence="1">Uncharacterized protein</fullName>
    </submittedName>
</protein>
<dbReference type="AlphaFoldDB" id="A0A8J4DDM6"/>
<keyword evidence="2" id="KW-1185">Reference proteome</keyword>
<accession>A0A8J4DDM6</accession>
<sequence>MAVIVDATLKSGSIAESCRGAHVSGGLSHRRPKIIVHRADLAGVKSFKQRRGNAFGFSGE</sequence>
<evidence type="ECO:0000313" key="2">
    <source>
        <dbReference type="Proteomes" id="UP000605992"/>
    </source>
</evidence>
<gene>
    <name evidence="1" type="ORF">Pth03_66640</name>
</gene>
<organism evidence="1 2">
    <name type="scientific">Planotetraspora thailandica</name>
    <dbReference type="NCBI Taxonomy" id="487172"/>
    <lineage>
        <taxon>Bacteria</taxon>
        <taxon>Bacillati</taxon>
        <taxon>Actinomycetota</taxon>
        <taxon>Actinomycetes</taxon>
        <taxon>Streptosporangiales</taxon>
        <taxon>Streptosporangiaceae</taxon>
        <taxon>Planotetraspora</taxon>
    </lineage>
</organism>
<comment type="caution">
    <text evidence="1">The sequence shown here is derived from an EMBL/GenBank/DDBJ whole genome shotgun (WGS) entry which is preliminary data.</text>
</comment>
<proteinExistence type="predicted"/>